<keyword evidence="2" id="KW-0614">Plasmid</keyword>
<dbReference type="Pfam" id="PF06980">
    <property type="entry name" value="DUF1302"/>
    <property type="match status" value="1"/>
</dbReference>
<dbReference type="AlphaFoldDB" id="F8GYT5"/>
<evidence type="ECO:0008006" key="4">
    <source>
        <dbReference type="Google" id="ProtNLM"/>
    </source>
</evidence>
<dbReference type="GeneID" id="34307613"/>
<proteinExistence type="predicted"/>
<reference evidence="2 3" key="1">
    <citation type="journal article" date="2011" name="J. Bacteriol.">
        <title>Complete genome sequence of the type strain Cupriavidus necator N-1.</title>
        <authorList>
            <person name="Poehlein A."/>
            <person name="Kusian B."/>
            <person name="Friedrich B."/>
            <person name="Daniel R."/>
            <person name="Bowien B."/>
        </authorList>
    </citation>
    <scope>NUCLEOTIDE SEQUENCE [LARGE SCALE GENOMIC DNA]</scope>
    <source>
        <strain evidence="3">ATCC 43291 / DSM 13513 / CCUG 52238 / LMG 8453 / N-1</strain>
        <plasmid evidence="2 3">pBB2</plasmid>
    </source>
</reference>
<protein>
    <recommendedName>
        <fullName evidence="4">DUF1302 domain-containing protein</fullName>
    </recommendedName>
</protein>
<keyword evidence="1" id="KW-0732">Signal</keyword>
<dbReference type="Proteomes" id="UP000006798">
    <property type="component" value="Plasmid pBB2"/>
</dbReference>
<feature type="signal peptide" evidence="1">
    <location>
        <begin position="1"/>
        <end position="45"/>
    </location>
</feature>
<evidence type="ECO:0000313" key="3">
    <source>
        <dbReference type="Proteomes" id="UP000006798"/>
    </source>
</evidence>
<sequence>MKRNAARAIWRRASPRRRILRARPTAIVTPVFAAVAMTVASVANAFEFDTGNEDLKARWDNTLKYSVAQRLGRPSGALTADANLDDGDRNFRQYGLISNRVDLYSEFDLRYRDVGMRVSGAAWYDQVYNRPNDNNSPGTANAASVSSNHFPDATERLHGRKADLLDLFAFGKAEIGDMSATGRLGKHTLLYGESLFFGNNGIAAAQSPVDLIKLLSVPNTPFKEVIRPVPQISGQLQLSPNVAVGGYYQASWERDRLPGVGSYFSQVDILDAGGERILAGPNAIIPGGSPFYLARVGDLKAKNSGQGGVQLRLRPEGGDMEFGFYAARFHAKSPVVYAFPGAGFNPVSGQVGAYQLVFPQDIKVYGASVTTTLADVNVSAEASIRRNMPLVPHGGSVAVPVGVSADNAGNPLYPVGGTAHAQLSWVALLAPSALWQGGSFLGEIAWNRRLSVDGNAATLDPNASRDATAIRMVFQPSYFQVFDGVDLSVPIGIGYGLSGKSSVIHPGFGARHAGDLSIGVLGDYLKVWKFSLNYTHYFGSADGVLTPANAAVQNYSYAQSLRDRDFVSLSISRTF</sequence>
<evidence type="ECO:0000256" key="1">
    <source>
        <dbReference type="SAM" id="SignalP"/>
    </source>
</evidence>
<evidence type="ECO:0000313" key="2">
    <source>
        <dbReference type="EMBL" id="AEI83026.1"/>
    </source>
</evidence>
<accession>F8GYT5</accession>
<gene>
    <name evidence="2" type="ordered locus">CNE_BB2p02150</name>
</gene>
<dbReference type="KEGG" id="cnc:CNE_BB2p02150"/>
<name>F8GYT5_CUPNN</name>
<dbReference type="InterPro" id="IPR010727">
    <property type="entry name" value="DUF1302"/>
</dbReference>
<dbReference type="RefSeq" id="WP_013954309.1">
    <property type="nucleotide sequence ID" value="NC_015724.1"/>
</dbReference>
<organism evidence="2 3">
    <name type="scientific">Cupriavidus necator (strain ATCC 43291 / DSM 13513 / CCUG 52238 / LMG 8453 / N-1)</name>
    <name type="common">Ralstonia eutropha</name>
    <dbReference type="NCBI Taxonomy" id="1042878"/>
    <lineage>
        <taxon>Bacteria</taxon>
        <taxon>Pseudomonadati</taxon>
        <taxon>Pseudomonadota</taxon>
        <taxon>Betaproteobacteria</taxon>
        <taxon>Burkholderiales</taxon>
        <taxon>Burkholderiaceae</taxon>
        <taxon>Cupriavidus</taxon>
    </lineage>
</organism>
<dbReference type="EMBL" id="CP002880">
    <property type="protein sequence ID" value="AEI83026.1"/>
    <property type="molecule type" value="Genomic_DNA"/>
</dbReference>
<geneLocation type="plasmid" evidence="2 3">
    <name>pBB2</name>
</geneLocation>
<dbReference type="HOGENOM" id="CLU_016532_0_0_4"/>
<feature type="chain" id="PRO_5003371863" description="DUF1302 domain-containing protein" evidence="1">
    <location>
        <begin position="46"/>
        <end position="575"/>
    </location>
</feature>